<dbReference type="PANTHER" id="PTHR31672">
    <property type="entry name" value="BNACNNG10540D PROTEIN"/>
    <property type="match status" value="1"/>
</dbReference>
<dbReference type="EMBL" id="VIEB01000565">
    <property type="protein sequence ID" value="TQD86414.1"/>
    <property type="molecule type" value="Genomic_DNA"/>
</dbReference>
<dbReference type="InterPro" id="IPR036047">
    <property type="entry name" value="F-box-like_dom_sf"/>
</dbReference>
<keyword evidence="3" id="KW-1185">Reference proteome</keyword>
<dbReference type="AlphaFoldDB" id="A0A540LIY7"/>
<dbReference type="InterPro" id="IPR006527">
    <property type="entry name" value="F-box-assoc_dom_typ1"/>
</dbReference>
<gene>
    <name evidence="2" type="ORF">C1H46_028017</name>
</gene>
<dbReference type="Pfam" id="PF00646">
    <property type="entry name" value="F-box"/>
    <property type="match status" value="1"/>
</dbReference>
<dbReference type="PANTHER" id="PTHR31672:SF13">
    <property type="entry name" value="F-BOX PROTEIN CPR30-LIKE"/>
    <property type="match status" value="1"/>
</dbReference>
<protein>
    <recommendedName>
        <fullName evidence="1">F-box domain-containing protein</fullName>
    </recommendedName>
</protein>
<name>A0A540LIY7_MALBA</name>
<sequence length="448" mass="52324">MNVRHVKVEYQLTESPNVLPSDIIINILSRLAVRSLCRFKCVSKPWRSLISDHDFVKVHFNKAFEYKDVMHQRRRLVFTGVENRSLYFSYLDEFINRDVYLNNRVNNVGDNGLVTATELAFVYSIERDILVSLICYCNGLLLCQLHESKELHLVNPATRELKILPRTPKPYRYSSLCGFGYDHSTDEHKVVCGRININHGIEFCVYTLETNSWRVIRDNFNCFECTKVRGIDLNGELHWLMHKGEYEAESSVIVSLVLAKEEVREIQLSPEYSIENSPPIELGLFREWLCISHNVDADHDQTYNEFWVMKEHGVKESWTKMRVSIPYHKLSHSGFWTKTHDLMVIGERLLMYNFDDDENFWDLPIRGVDKVGIILIYLDSLVSLSRNQSKRSSKKTSVSTYNACITICFPSCIFLSTWINLLHSLSLIQNQSLKLTSHTYMHCYIYSF</sequence>
<dbReference type="Pfam" id="PF07734">
    <property type="entry name" value="FBA_1"/>
    <property type="match status" value="1"/>
</dbReference>
<evidence type="ECO:0000313" key="3">
    <source>
        <dbReference type="Proteomes" id="UP000315295"/>
    </source>
</evidence>
<dbReference type="Proteomes" id="UP000315295">
    <property type="component" value="Unassembled WGS sequence"/>
</dbReference>
<comment type="caution">
    <text evidence="2">The sequence shown here is derived from an EMBL/GenBank/DDBJ whole genome shotgun (WGS) entry which is preliminary data.</text>
</comment>
<feature type="domain" description="F-box" evidence="1">
    <location>
        <begin position="13"/>
        <end position="63"/>
    </location>
</feature>
<dbReference type="InterPro" id="IPR017451">
    <property type="entry name" value="F-box-assoc_interact_dom"/>
</dbReference>
<evidence type="ECO:0000313" key="2">
    <source>
        <dbReference type="EMBL" id="TQD86414.1"/>
    </source>
</evidence>
<dbReference type="InterPro" id="IPR001810">
    <property type="entry name" value="F-box_dom"/>
</dbReference>
<reference evidence="2 3" key="1">
    <citation type="journal article" date="2019" name="G3 (Bethesda)">
        <title>Sequencing of a Wild Apple (Malus baccata) Genome Unravels the Differences Between Cultivated and Wild Apple Species Regarding Disease Resistance and Cold Tolerance.</title>
        <authorList>
            <person name="Chen X."/>
        </authorList>
    </citation>
    <scope>NUCLEOTIDE SEQUENCE [LARGE SCALE GENOMIC DNA]</scope>
    <source>
        <strain evidence="3">cv. Shandingzi</strain>
        <tissue evidence="2">Leaves</tissue>
    </source>
</reference>
<dbReference type="InterPro" id="IPR050796">
    <property type="entry name" value="SCF_F-box_component"/>
</dbReference>
<evidence type="ECO:0000259" key="1">
    <source>
        <dbReference type="PROSITE" id="PS50181"/>
    </source>
</evidence>
<accession>A0A540LIY7</accession>
<dbReference type="NCBIfam" id="TIGR01640">
    <property type="entry name" value="F_box_assoc_1"/>
    <property type="match status" value="1"/>
</dbReference>
<dbReference type="SUPFAM" id="SSF81383">
    <property type="entry name" value="F-box domain"/>
    <property type="match status" value="1"/>
</dbReference>
<dbReference type="SMART" id="SM00256">
    <property type="entry name" value="FBOX"/>
    <property type="match status" value="1"/>
</dbReference>
<organism evidence="2 3">
    <name type="scientific">Malus baccata</name>
    <name type="common">Siberian crab apple</name>
    <name type="synonym">Pyrus baccata</name>
    <dbReference type="NCBI Taxonomy" id="106549"/>
    <lineage>
        <taxon>Eukaryota</taxon>
        <taxon>Viridiplantae</taxon>
        <taxon>Streptophyta</taxon>
        <taxon>Embryophyta</taxon>
        <taxon>Tracheophyta</taxon>
        <taxon>Spermatophyta</taxon>
        <taxon>Magnoliopsida</taxon>
        <taxon>eudicotyledons</taxon>
        <taxon>Gunneridae</taxon>
        <taxon>Pentapetalae</taxon>
        <taxon>rosids</taxon>
        <taxon>fabids</taxon>
        <taxon>Rosales</taxon>
        <taxon>Rosaceae</taxon>
        <taxon>Amygdaloideae</taxon>
        <taxon>Maleae</taxon>
        <taxon>Malus</taxon>
    </lineage>
</organism>
<dbReference type="STRING" id="106549.A0A540LIY7"/>
<dbReference type="PROSITE" id="PS50181">
    <property type="entry name" value="FBOX"/>
    <property type="match status" value="1"/>
</dbReference>
<dbReference type="Gene3D" id="1.20.1280.50">
    <property type="match status" value="1"/>
</dbReference>
<proteinExistence type="predicted"/>
<dbReference type="CDD" id="cd22157">
    <property type="entry name" value="F-box_AtFBW1-like"/>
    <property type="match status" value="1"/>
</dbReference>